<dbReference type="Proteomes" id="UP001596060">
    <property type="component" value="Unassembled WGS sequence"/>
</dbReference>
<dbReference type="RefSeq" id="WP_377816617.1">
    <property type="nucleotide sequence ID" value="NZ_JBHSLU010000017.1"/>
</dbReference>
<gene>
    <name evidence="1" type="ORF">ACFPN9_09370</name>
</gene>
<evidence type="ECO:0000313" key="2">
    <source>
        <dbReference type="Proteomes" id="UP001596060"/>
    </source>
</evidence>
<name>A0ABW0NZ27_9HYPH</name>
<comment type="caution">
    <text evidence="1">The sequence shown here is derived from an EMBL/GenBank/DDBJ whole genome shotgun (WGS) entry which is preliminary data.</text>
</comment>
<sequence>MPKIAPDEWSFFFPDEGEAKDHAIPIIGGIFDADHAAREACSYDWSSRHGEERNGATFRITVVSPLGVAHEFSAWHQPTIEHRVQAAKRVA</sequence>
<organism evidence="1 2">
    <name type="scientific">Bosea massiliensis</name>
    <dbReference type="NCBI Taxonomy" id="151419"/>
    <lineage>
        <taxon>Bacteria</taxon>
        <taxon>Pseudomonadati</taxon>
        <taxon>Pseudomonadota</taxon>
        <taxon>Alphaproteobacteria</taxon>
        <taxon>Hyphomicrobiales</taxon>
        <taxon>Boseaceae</taxon>
        <taxon>Bosea</taxon>
    </lineage>
</organism>
<keyword evidence="2" id="KW-1185">Reference proteome</keyword>
<evidence type="ECO:0000313" key="1">
    <source>
        <dbReference type="EMBL" id="MFC5505465.1"/>
    </source>
</evidence>
<dbReference type="EMBL" id="JBHSLU010000017">
    <property type="protein sequence ID" value="MFC5505465.1"/>
    <property type="molecule type" value="Genomic_DNA"/>
</dbReference>
<protein>
    <submittedName>
        <fullName evidence="1">Uncharacterized protein</fullName>
    </submittedName>
</protein>
<proteinExistence type="predicted"/>
<accession>A0ABW0NZ27</accession>
<reference evidence="2" key="1">
    <citation type="journal article" date="2019" name="Int. J. Syst. Evol. Microbiol.">
        <title>The Global Catalogue of Microorganisms (GCM) 10K type strain sequencing project: providing services to taxonomists for standard genome sequencing and annotation.</title>
        <authorList>
            <consortium name="The Broad Institute Genomics Platform"/>
            <consortium name="The Broad Institute Genome Sequencing Center for Infectious Disease"/>
            <person name="Wu L."/>
            <person name="Ma J."/>
        </authorList>
    </citation>
    <scope>NUCLEOTIDE SEQUENCE [LARGE SCALE GENOMIC DNA]</scope>
    <source>
        <strain evidence="2">CCUG 43117</strain>
    </source>
</reference>